<dbReference type="InterPro" id="IPR000477">
    <property type="entry name" value="RT_dom"/>
</dbReference>
<organism evidence="6 7">
    <name type="scientific">Akanthomyces lecanii RCEF 1005</name>
    <dbReference type="NCBI Taxonomy" id="1081108"/>
    <lineage>
        <taxon>Eukaryota</taxon>
        <taxon>Fungi</taxon>
        <taxon>Dikarya</taxon>
        <taxon>Ascomycota</taxon>
        <taxon>Pezizomycotina</taxon>
        <taxon>Sordariomycetes</taxon>
        <taxon>Hypocreomycetidae</taxon>
        <taxon>Hypocreales</taxon>
        <taxon>Cordycipitaceae</taxon>
        <taxon>Akanthomyces</taxon>
        <taxon>Cordyceps confragosa</taxon>
    </lineage>
</organism>
<dbReference type="InterPro" id="IPR002156">
    <property type="entry name" value="RNaseH_domain"/>
</dbReference>
<dbReference type="Pfam" id="PF14529">
    <property type="entry name" value="Exo_endo_phos_2"/>
    <property type="match status" value="1"/>
</dbReference>
<dbReference type="GO" id="GO:0003964">
    <property type="term" value="F:RNA-directed DNA polymerase activity"/>
    <property type="evidence" value="ECO:0007669"/>
    <property type="project" value="UniProtKB-KW"/>
</dbReference>
<feature type="compositionally biased region" description="Acidic residues" evidence="3">
    <location>
        <begin position="552"/>
        <end position="577"/>
    </location>
</feature>
<name>A0A167QPV8_CORDF</name>
<proteinExistence type="predicted"/>
<dbReference type="SUPFAM" id="SSF56672">
    <property type="entry name" value="DNA/RNA polymerases"/>
    <property type="match status" value="1"/>
</dbReference>
<evidence type="ECO:0000259" key="5">
    <source>
        <dbReference type="PROSITE" id="PS50879"/>
    </source>
</evidence>
<dbReference type="InterPro" id="IPR036691">
    <property type="entry name" value="Endo/exonu/phosph_ase_sf"/>
</dbReference>
<dbReference type="InterPro" id="IPR005135">
    <property type="entry name" value="Endo/exonuclease/phosphatase"/>
</dbReference>
<gene>
    <name evidence="6" type="ORF">LEL_10911</name>
</gene>
<dbReference type="OrthoDB" id="4867810at2759"/>
<keyword evidence="6" id="KW-0808">Transferase</keyword>
<keyword evidence="6" id="KW-0548">Nucleotidyltransferase</keyword>
<evidence type="ECO:0000256" key="1">
    <source>
        <dbReference type="ARBA" id="ARBA00004173"/>
    </source>
</evidence>
<dbReference type="PANTHER" id="PTHR33481:SF1">
    <property type="entry name" value="ENDONUCLEASE_EXONUCLEASE_PHOSPHATASE DOMAIN-CONTAINING PROTEIN-RELATED"/>
    <property type="match status" value="1"/>
</dbReference>
<dbReference type="Pfam" id="PF00075">
    <property type="entry name" value="RNase_H"/>
    <property type="match status" value="1"/>
</dbReference>
<dbReference type="Gene3D" id="3.30.420.10">
    <property type="entry name" value="Ribonuclease H-like superfamily/Ribonuclease H"/>
    <property type="match status" value="1"/>
</dbReference>
<dbReference type="CDD" id="cd01650">
    <property type="entry name" value="RT_nLTR_like"/>
    <property type="match status" value="1"/>
</dbReference>
<dbReference type="SUPFAM" id="SSF53098">
    <property type="entry name" value="Ribonuclease H-like"/>
    <property type="match status" value="1"/>
</dbReference>
<dbReference type="InterPro" id="IPR043502">
    <property type="entry name" value="DNA/RNA_pol_sf"/>
</dbReference>
<feature type="region of interest" description="Disordered" evidence="3">
    <location>
        <begin position="1068"/>
        <end position="1092"/>
    </location>
</feature>
<dbReference type="PANTHER" id="PTHR33481">
    <property type="entry name" value="REVERSE TRANSCRIPTASE"/>
    <property type="match status" value="1"/>
</dbReference>
<dbReference type="InterPro" id="IPR012337">
    <property type="entry name" value="RNaseH-like_sf"/>
</dbReference>
<feature type="compositionally biased region" description="Basic and acidic residues" evidence="3">
    <location>
        <begin position="1068"/>
        <end position="1084"/>
    </location>
</feature>
<dbReference type="InterPro" id="IPR036397">
    <property type="entry name" value="RNaseH_sf"/>
</dbReference>
<dbReference type="GO" id="GO:0005739">
    <property type="term" value="C:mitochondrion"/>
    <property type="evidence" value="ECO:0007669"/>
    <property type="project" value="UniProtKB-SubCell"/>
</dbReference>
<keyword evidence="6" id="KW-0695">RNA-directed DNA polymerase</keyword>
<dbReference type="PROSITE" id="PS50879">
    <property type="entry name" value="RNASE_H_1"/>
    <property type="match status" value="1"/>
</dbReference>
<keyword evidence="7" id="KW-1185">Reference proteome</keyword>
<feature type="compositionally biased region" description="Basic and acidic residues" evidence="3">
    <location>
        <begin position="652"/>
        <end position="665"/>
    </location>
</feature>
<dbReference type="Gene3D" id="3.60.10.10">
    <property type="entry name" value="Endonuclease/exonuclease/phosphatase"/>
    <property type="match status" value="1"/>
</dbReference>
<evidence type="ECO:0000256" key="2">
    <source>
        <dbReference type="ARBA" id="ARBA00023128"/>
    </source>
</evidence>
<feature type="region of interest" description="Disordered" evidence="3">
    <location>
        <begin position="479"/>
        <end position="594"/>
    </location>
</feature>
<protein>
    <submittedName>
        <fullName evidence="6">Reverse transcriptase</fullName>
    </submittedName>
</protein>
<dbReference type="GO" id="GO:0004523">
    <property type="term" value="F:RNA-DNA hybrid ribonuclease activity"/>
    <property type="evidence" value="ECO:0007669"/>
    <property type="project" value="InterPro"/>
</dbReference>
<evidence type="ECO:0000256" key="3">
    <source>
        <dbReference type="SAM" id="MobiDB-lite"/>
    </source>
</evidence>
<comment type="subcellular location">
    <subcellularLocation>
        <location evidence="1">Mitochondrion</location>
    </subcellularLocation>
</comment>
<dbReference type="CDD" id="cd09276">
    <property type="entry name" value="Rnase_HI_RT_non_LTR"/>
    <property type="match status" value="1"/>
</dbReference>
<dbReference type="Proteomes" id="UP000076881">
    <property type="component" value="Unassembled WGS sequence"/>
</dbReference>
<accession>A0A167QPV8</accession>
<keyword evidence="2" id="KW-0496">Mitochondrion</keyword>
<feature type="region of interest" description="Disordered" evidence="3">
    <location>
        <begin position="644"/>
        <end position="677"/>
    </location>
</feature>
<sequence length="1790" mass="201858">MRGAAPVTTRPFLPSSSPVRHPTSAARTGRQRQHLRKNANPNANYYGILADEDEDEVVDTLDALDLEFETRKIIAKEKERMTTRADVLRTFAESIAACARKFDHGYAHAVANDFTKSLLHHWNQFLHSGDTAVRNKPAAARPPTDNQLPRPKTVSFADVTQAASRQAPGDVHIAPARRQPIAASNYADRRILLRLKEGSSFFEKKPFQIRTAIFEKLTLGANDVQNITKTNTGWSVVARNKEIQKKILESQEQWGPNVDLTIAEKQVTWFTYLIQDFPNELRSYDETILDFNATISEEIVAQTGQTPVWWRRSVKPSSDPTKTPLVISFEKPVRGTLRLLGLGAFSFLMTKPQRLVQCQNCWQFHPNVPCTATKTCRTCGVSHTEHDTENCQATPRCTNCEGPHHADFGQCYARPKKVGDTFHKLSKSQRTHARKLGADDYRRQNMEMMAQSLDNPLAPNEATTNTTTNEVDAEMADTAEGNATTTPEEDCLPALGEDEDMGDTEQEQLQSNEGILEENAESGKAVEVPDSQEQLEGGGNDAENTAEHEATEEGPEDESDNSENENDEDNSGDDDEAAPTQQNRQQEPPAAYRRNILRTTPIHRMGVSEIKAPRVQLSSRPTPQTLLVMLRQNKRSSFEHYHVTLPRAARHGKLDDEKNRHRNDEQEPGLQMSNQRRHNAQPVTIKFFQANVDKGKEAHSAALQLAFLEGYNVVILQEPNTSYNKQKKLCRTQYHPGFLCFSPVDFWHNNDTRPRVMTYVKIDRKIQAEQITPAKHRDLLWVRVSGITILNLYNRPEVDSTLQVLEDWTPPENCIVAGDMNALHTSWQADRPASQDGNRIHAWTERHDLDLLNEPDEATTMAKRYTQEAAQLTCFSNIPEASATVEVHLMTGSLHYTIGIEIPDREPAQVTRGNVRVATPDEIKAFGDHVGKAVESLPTDVDSPAQIEGMARQLQKILQNSAKACDRVSRDRRARGCPWWNQECKDAHDDLRITRRIYENQRGEEVQRSRVKFCRVLRRTRQKFWRNTINEVTSAEGVYKLTRWMKPRQRLQPPPIQVGNMTYSTDAEKAMAPRKEKLERRDSSDDIADGWQPAVRPPKEIPFARTISTNEVEKAVLHTGNTTPGSDGITTRMLQAAWPHIARPVTKLYNACLRLGHHPSVFKTAEIVMIPKLNKRNLSDVSTWRPISLLSCLSKRLERVIARRMAYAAIKYGILHPNQAGALPKRPAVDIVVSLIYDIEKALAAGQVATLVTEDVMGAFDAILRNRMILCLRQQGWPDFLIRWIASFLLDRLASVRFQDATTPSARLRCGLPQGSSISPILYILITAAIYFLSGAAQRYGYADDTAMLFIGDSLEDTTRQANEAIAAMESWGRGEAIHFDPEKTEVMHFSRRKAGHDQSPVIYHGDKEIQATPSMRWLGIWLDKKLTFNHHIDEWTKKARRVVNHLRGMNNTVRGMAATAARRAAWAVAMPTLFHGLDAWLPGLDAPTNLVPHHQIERPRLIPQRFSDNVQVEGPGERLTKEKAVPYFEQWLAGRPAGYVVFSDGSKTDKDTAGYGFAVFRHGRLLDWDYGQLGRREVFDAEIHGALAGLKAAMQRNSRLEPITVCMDNTSVIDCIGATAADSSQACFREFQKIGDRHPYLISVKWSPGHTGIFGNELADQLAKHGATPPTDEHLPSVSYRKRQMKKQIAVDHRAWWASVERTEYLKLGLSAELKKLPELSLPRRMLDLLTARSQHNTATLRNTTRDSTQDRRHWSALAGARSRLPTFSTAGRSLVISGFGWTPTQRRQ</sequence>
<dbReference type="SUPFAM" id="SSF56219">
    <property type="entry name" value="DNase I-like"/>
    <property type="match status" value="1"/>
</dbReference>
<dbReference type="PROSITE" id="PS50878">
    <property type="entry name" value="RT_POL"/>
    <property type="match status" value="1"/>
</dbReference>
<evidence type="ECO:0000313" key="7">
    <source>
        <dbReference type="Proteomes" id="UP000076881"/>
    </source>
</evidence>
<feature type="compositionally biased region" description="Acidic residues" evidence="3">
    <location>
        <begin position="487"/>
        <end position="506"/>
    </location>
</feature>
<feature type="domain" description="RNase H type-1" evidence="5">
    <location>
        <begin position="1536"/>
        <end position="1669"/>
    </location>
</feature>
<evidence type="ECO:0000259" key="4">
    <source>
        <dbReference type="PROSITE" id="PS50878"/>
    </source>
</evidence>
<dbReference type="Pfam" id="PF00078">
    <property type="entry name" value="RVT_1"/>
    <property type="match status" value="1"/>
</dbReference>
<comment type="caution">
    <text evidence="6">The sequence shown here is derived from an EMBL/GenBank/DDBJ whole genome shotgun (WGS) entry which is preliminary data.</text>
</comment>
<feature type="region of interest" description="Disordered" evidence="3">
    <location>
        <begin position="1"/>
        <end position="34"/>
    </location>
</feature>
<evidence type="ECO:0000313" key="6">
    <source>
        <dbReference type="EMBL" id="OAA57839.1"/>
    </source>
</evidence>
<dbReference type="EMBL" id="AZHF01000029">
    <property type="protein sequence ID" value="OAA57839.1"/>
    <property type="molecule type" value="Genomic_DNA"/>
</dbReference>
<feature type="domain" description="Reverse transcriptase" evidence="4">
    <location>
        <begin position="1151"/>
        <end position="1423"/>
    </location>
</feature>
<dbReference type="GO" id="GO:0003676">
    <property type="term" value="F:nucleic acid binding"/>
    <property type="evidence" value="ECO:0007669"/>
    <property type="project" value="InterPro"/>
</dbReference>
<reference evidence="6 7" key="1">
    <citation type="journal article" date="2016" name="Genome Biol. Evol.">
        <title>Divergent and convergent evolution of fungal pathogenicity.</title>
        <authorList>
            <person name="Shang Y."/>
            <person name="Xiao G."/>
            <person name="Zheng P."/>
            <person name="Cen K."/>
            <person name="Zhan S."/>
            <person name="Wang C."/>
        </authorList>
    </citation>
    <scope>NUCLEOTIDE SEQUENCE [LARGE SCALE GENOMIC DNA]</scope>
    <source>
        <strain evidence="6 7">RCEF 1005</strain>
    </source>
</reference>